<organism evidence="2 3">
    <name type="scientific">Frankia torreyi</name>
    <dbReference type="NCBI Taxonomy" id="1856"/>
    <lineage>
        <taxon>Bacteria</taxon>
        <taxon>Bacillati</taxon>
        <taxon>Actinomycetota</taxon>
        <taxon>Actinomycetes</taxon>
        <taxon>Frankiales</taxon>
        <taxon>Frankiaceae</taxon>
        <taxon>Frankia</taxon>
    </lineage>
</organism>
<protein>
    <submittedName>
        <fullName evidence="2">Uncharacterized protein</fullName>
    </submittedName>
</protein>
<gene>
    <name evidence="2" type="ORF">FF36_02428</name>
</gene>
<feature type="compositionally biased region" description="Polar residues" evidence="1">
    <location>
        <begin position="30"/>
        <end position="45"/>
    </location>
</feature>
<sequence>MRPADISPRAVGRDVDRRHEFGYPRRVKSDLQTARDGSNLSVMRQ</sequence>
<dbReference type="EMBL" id="JYFN01000015">
    <property type="protein sequence ID" value="KJE23225.1"/>
    <property type="molecule type" value="Genomic_DNA"/>
</dbReference>
<feature type="region of interest" description="Disordered" evidence="1">
    <location>
        <begin position="1"/>
        <end position="45"/>
    </location>
</feature>
<keyword evidence="3" id="KW-1185">Reference proteome</keyword>
<dbReference type="PATRIC" id="fig|1502723.3.peg.1499"/>
<evidence type="ECO:0000256" key="1">
    <source>
        <dbReference type="SAM" id="MobiDB-lite"/>
    </source>
</evidence>
<proteinExistence type="predicted"/>
<comment type="caution">
    <text evidence="2">The sequence shown here is derived from an EMBL/GenBank/DDBJ whole genome shotgun (WGS) entry which is preliminary data.</text>
</comment>
<accession>A0A0D8BGQ6</accession>
<reference evidence="2 3" key="2">
    <citation type="journal article" date="2016" name="Genome Announc.">
        <title>Permanent Draft Genome Sequences for Two Variants of Frankia sp. Strain CpI1, the First Frankia Strain Isolated from Root Nodules of Comptonia peregrina.</title>
        <authorList>
            <person name="Oshone R."/>
            <person name="Hurst S.G.IV."/>
            <person name="Abebe-Akele F."/>
            <person name="Simpson S."/>
            <person name="Morris K."/>
            <person name="Thomas W.K."/>
            <person name="Tisa L.S."/>
        </authorList>
    </citation>
    <scope>NUCLEOTIDE SEQUENCE [LARGE SCALE GENOMIC DNA]</scope>
    <source>
        <strain evidence="3">CpI1-S</strain>
    </source>
</reference>
<dbReference type="AlphaFoldDB" id="A0A0D8BGQ6"/>
<feature type="compositionally biased region" description="Basic and acidic residues" evidence="1">
    <location>
        <begin position="11"/>
        <end position="29"/>
    </location>
</feature>
<evidence type="ECO:0000313" key="3">
    <source>
        <dbReference type="Proteomes" id="UP000032545"/>
    </source>
</evidence>
<name>A0A0D8BGQ6_9ACTN</name>
<dbReference type="Proteomes" id="UP000032545">
    <property type="component" value="Unassembled WGS sequence"/>
</dbReference>
<evidence type="ECO:0000313" key="2">
    <source>
        <dbReference type="EMBL" id="KJE23225.1"/>
    </source>
</evidence>
<reference evidence="3" key="1">
    <citation type="submission" date="2015-02" db="EMBL/GenBank/DDBJ databases">
        <title>Draft Genome of Frankia sp. CpI1-S.</title>
        <authorList>
            <person name="Oshone R.T."/>
            <person name="Ngom M."/>
            <person name="Ghodhbane-Gtari F."/>
            <person name="Gtari M."/>
            <person name="Morris K."/>
            <person name="Thomas K."/>
            <person name="Sen A."/>
            <person name="Tisa L.S."/>
        </authorList>
    </citation>
    <scope>NUCLEOTIDE SEQUENCE [LARGE SCALE GENOMIC DNA]</scope>
    <source>
        <strain evidence="3">CpI1-S</strain>
    </source>
</reference>